<protein>
    <recommendedName>
        <fullName evidence="4">YSIRK Gram-positive signal peptide domain-containing protein</fullName>
    </recommendedName>
</protein>
<evidence type="ECO:0000256" key="1">
    <source>
        <dbReference type="SAM" id="MobiDB-lite"/>
    </source>
</evidence>
<keyword evidence="3" id="KW-1185">Reference proteome</keyword>
<evidence type="ECO:0000313" key="3">
    <source>
        <dbReference type="Proteomes" id="UP001500556"/>
    </source>
</evidence>
<feature type="region of interest" description="Disordered" evidence="1">
    <location>
        <begin position="44"/>
        <end position="113"/>
    </location>
</feature>
<evidence type="ECO:0000313" key="2">
    <source>
        <dbReference type="EMBL" id="GAA4725091.1"/>
    </source>
</evidence>
<reference evidence="3" key="1">
    <citation type="journal article" date="2019" name="Int. J. Syst. Evol. Microbiol.">
        <title>The Global Catalogue of Microorganisms (GCM) 10K type strain sequencing project: providing services to taxonomists for standard genome sequencing and annotation.</title>
        <authorList>
            <consortium name="The Broad Institute Genomics Platform"/>
            <consortium name="The Broad Institute Genome Sequencing Center for Infectious Disease"/>
            <person name="Wu L."/>
            <person name="Ma J."/>
        </authorList>
    </citation>
    <scope>NUCLEOTIDE SEQUENCE [LARGE SCALE GENOMIC DNA]</scope>
    <source>
        <strain evidence="3">JCM 18961</strain>
    </source>
</reference>
<sequence length="113" mass="11395">MRSRDPQRVLTTIRRTTAGSLLAAAVGSGVVAVHLAGDHASAAAATKVPDDRAVRGEQVPQPEPQAQAPSRARSRPSHHRATTQQAPAPAQGFQPVAPVQPGGGAPQSGSGGS</sequence>
<feature type="compositionally biased region" description="Low complexity" evidence="1">
    <location>
        <begin position="57"/>
        <end position="71"/>
    </location>
</feature>
<evidence type="ECO:0008006" key="4">
    <source>
        <dbReference type="Google" id="ProtNLM"/>
    </source>
</evidence>
<organism evidence="2 3">
    <name type="scientific">Pedococcus ginsenosidimutans</name>
    <dbReference type="NCBI Taxonomy" id="490570"/>
    <lineage>
        <taxon>Bacteria</taxon>
        <taxon>Bacillati</taxon>
        <taxon>Actinomycetota</taxon>
        <taxon>Actinomycetes</taxon>
        <taxon>Micrococcales</taxon>
        <taxon>Intrasporangiaceae</taxon>
        <taxon>Pedococcus</taxon>
    </lineage>
</organism>
<dbReference type="RefSeq" id="WP_345503579.1">
    <property type="nucleotide sequence ID" value="NZ_BAABLO010000011.1"/>
</dbReference>
<dbReference type="EMBL" id="BAABLO010000011">
    <property type="protein sequence ID" value="GAA4725091.1"/>
    <property type="molecule type" value="Genomic_DNA"/>
</dbReference>
<gene>
    <name evidence="2" type="ORF">GCM10025782_23970</name>
</gene>
<dbReference type="Proteomes" id="UP001500556">
    <property type="component" value="Unassembled WGS sequence"/>
</dbReference>
<feature type="compositionally biased region" description="Gly residues" evidence="1">
    <location>
        <begin position="101"/>
        <end position="113"/>
    </location>
</feature>
<name>A0ABP8YA33_9MICO</name>
<proteinExistence type="predicted"/>
<feature type="compositionally biased region" description="Low complexity" evidence="1">
    <location>
        <begin position="82"/>
        <end position="100"/>
    </location>
</feature>
<comment type="caution">
    <text evidence="2">The sequence shown here is derived from an EMBL/GenBank/DDBJ whole genome shotgun (WGS) entry which is preliminary data.</text>
</comment>
<accession>A0ABP8YA33</accession>
<feature type="compositionally biased region" description="Basic residues" evidence="1">
    <location>
        <begin position="72"/>
        <end position="81"/>
    </location>
</feature>